<evidence type="ECO:0000256" key="3">
    <source>
        <dbReference type="ARBA" id="ARBA00011048"/>
    </source>
</evidence>
<gene>
    <name evidence="12" type="ORF">MAY91_12010</name>
</gene>
<evidence type="ECO:0000256" key="1">
    <source>
        <dbReference type="ARBA" id="ARBA00001917"/>
    </source>
</evidence>
<dbReference type="GeneID" id="69538086"/>
<dbReference type="InterPro" id="IPR023753">
    <property type="entry name" value="FAD/NAD-binding_dom"/>
</dbReference>
<dbReference type="PANTHER" id="PTHR42917">
    <property type="entry name" value="2,4-DIENOYL-COA REDUCTASE"/>
    <property type="match status" value="1"/>
</dbReference>
<name>A0ABY8GE99_EDWIC</name>
<feature type="domain" description="FAD/NAD(P)-binding" evidence="11">
    <location>
        <begin position="400"/>
        <end position="644"/>
    </location>
</feature>
<dbReference type="InterPro" id="IPR036188">
    <property type="entry name" value="FAD/NAD-bd_sf"/>
</dbReference>
<dbReference type="Pfam" id="PF00724">
    <property type="entry name" value="Oxidored_FMN"/>
    <property type="match status" value="1"/>
</dbReference>
<protein>
    <submittedName>
        <fullName evidence="12">NAD(P)/FAD-dependent oxidoreductase</fullName>
    </submittedName>
</protein>
<organism evidence="12 13">
    <name type="scientific">Edwardsiella ictaluri</name>
    <dbReference type="NCBI Taxonomy" id="67780"/>
    <lineage>
        <taxon>Bacteria</taxon>
        <taxon>Pseudomonadati</taxon>
        <taxon>Pseudomonadota</taxon>
        <taxon>Gammaproteobacteria</taxon>
        <taxon>Enterobacterales</taxon>
        <taxon>Hafniaceae</taxon>
        <taxon>Edwardsiella</taxon>
    </lineage>
</organism>
<evidence type="ECO:0000256" key="2">
    <source>
        <dbReference type="ARBA" id="ARBA00001966"/>
    </source>
</evidence>
<dbReference type="Gene3D" id="3.40.50.720">
    <property type="entry name" value="NAD(P)-binding Rossmann-like Domain"/>
    <property type="match status" value="1"/>
</dbReference>
<dbReference type="PRINTS" id="PR00411">
    <property type="entry name" value="PNDRDTASEI"/>
</dbReference>
<evidence type="ECO:0000313" key="13">
    <source>
        <dbReference type="Proteomes" id="UP001222680"/>
    </source>
</evidence>
<keyword evidence="4" id="KW-0285">Flavoprotein</keyword>
<dbReference type="PRINTS" id="PR00368">
    <property type="entry name" value="FADPNR"/>
</dbReference>
<dbReference type="Gene3D" id="3.50.50.60">
    <property type="entry name" value="FAD/NAD(P)-binding domain"/>
    <property type="match status" value="1"/>
</dbReference>
<dbReference type="SUPFAM" id="SSF51395">
    <property type="entry name" value="FMN-linked oxidoreductases"/>
    <property type="match status" value="1"/>
</dbReference>
<keyword evidence="8" id="KW-0408">Iron</keyword>
<dbReference type="InterPro" id="IPR001155">
    <property type="entry name" value="OxRdtase_FMN_N"/>
</dbReference>
<dbReference type="Gene3D" id="3.20.20.70">
    <property type="entry name" value="Aldolase class I"/>
    <property type="match status" value="1"/>
</dbReference>
<evidence type="ECO:0000256" key="8">
    <source>
        <dbReference type="ARBA" id="ARBA00023004"/>
    </source>
</evidence>
<dbReference type="PANTHER" id="PTHR42917:SF2">
    <property type="entry name" value="2,4-DIENOYL-COA REDUCTASE [(2E)-ENOYL-COA-PRODUCING]"/>
    <property type="match status" value="1"/>
</dbReference>
<comment type="cofactor">
    <cofactor evidence="2">
        <name>[4Fe-4S] cluster</name>
        <dbReference type="ChEBI" id="CHEBI:49883"/>
    </cofactor>
</comment>
<evidence type="ECO:0000256" key="7">
    <source>
        <dbReference type="ARBA" id="ARBA00023002"/>
    </source>
</evidence>
<dbReference type="SUPFAM" id="SSF51905">
    <property type="entry name" value="FAD/NAD(P)-binding domain"/>
    <property type="match status" value="1"/>
</dbReference>
<keyword evidence="5" id="KW-0288">FMN</keyword>
<evidence type="ECO:0000256" key="6">
    <source>
        <dbReference type="ARBA" id="ARBA00022723"/>
    </source>
</evidence>
<keyword evidence="13" id="KW-1185">Reference proteome</keyword>
<dbReference type="InterPro" id="IPR051793">
    <property type="entry name" value="NADH:flavin_oxidoreductase"/>
</dbReference>
<evidence type="ECO:0000256" key="5">
    <source>
        <dbReference type="ARBA" id="ARBA00022643"/>
    </source>
</evidence>
<comment type="similarity">
    <text evidence="3">In the N-terminal section; belongs to the NADH:flavin oxidoreductase/NADH oxidase family.</text>
</comment>
<proteinExistence type="inferred from homology"/>
<reference evidence="12 13" key="1">
    <citation type="submission" date="2022-02" db="EMBL/GenBank/DDBJ databases">
        <title>Phenotypic, genotypic and serological characterization of Edwardsiella ictaluri from catfish and ornamental fish species.</title>
        <authorList>
            <person name="Rose D."/>
            <person name="Tekedar H.C."/>
            <person name="Waldbieser G.C."/>
            <person name="Aarattuthodi S."/>
            <person name="Griffin M.J."/>
        </authorList>
    </citation>
    <scope>NUCLEOTIDE SEQUENCE [LARGE SCALE GENOMIC DNA]</scope>
    <source>
        <strain evidence="12 13">13 TAL-140 K3</strain>
    </source>
</reference>
<comment type="cofactor">
    <cofactor evidence="1">
        <name>FMN</name>
        <dbReference type="ChEBI" id="CHEBI:58210"/>
    </cofactor>
</comment>
<accession>A0ABY8GE99</accession>
<dbReference type="Proteomes" id="UP001222680">
    <property type="component" value="Chromosome"/>
</dbReference>
<dbReference type="InterPro" id="IPR013785">
    <property type="entry name" value="Aldolase_TIM"/>
</dbReference>
<sequence length="683" mass="75434">MRYPLIFSPLTLTPHCRLKNRLIKSGQSTWLWNPDGTAEESRAADLYENIARGGAAAIILGGCAIEETPGIYLGLWDDRFIPGLRHLAGRVQRHGCKLFAQFHHSGPAAWPRLGEPPISSSTLTVDEIPMKPPLANPCQGMTLAQIRHKQQQIVDACVRADQGGLDGMEIHAAHGYLLNSFLSRVWNRRDDEYGCQNVENRTRIVREILQAARQRCRPEFVLGVRINGREYGAQGAITIEEAMENAIALEQAGAQFINVAGYGYGSAPFRYCPDYFPYPEPDDFMQPHMAAWRDKGLWSDSARHIRRVVSVPVITAGRMDEDRAERILRDGDADLIGLGRTLWADPDFPRKVLQGHPEDIMRCTRCASCEDPVTQPRICRVNPSLGRERELAIRPAPQPKKVMIIGAGPAGMEAARVAALRGHRVTLYDRAPVLGGRIRLAAMIKGCDVENVLPIYDWLSTQLAKSTVTLHLGTEVTPALVQNERPDAIVIASSGEYPLPTIPGIDQPHVLGIKQLAQRAALPLRLFGPRLLERLTRLFLPVGRRVVVVGGQIEGLQGAVFLRKRGRTVTVVESGAEVGAGIPERYLQRLLPWLQRKGVNLLTETHVLSIQRRQVIVSDKLGQRHTLPCDTVMVLMPQLPDQTLAASLAPHVAELHQIGSALGAENGLLKHALLDGRRTGCIL</sequence>
<evidence type="ECO:0000259" key="11">
    <source>
        <dbReference type="Pfam" id="PF07992"/>
    </source>
</evidence>
<evidence type="ECO:0000256" key="4">
    <source>
        <dbReference type="ARBA" id="ARBA00022630"/>
    </source>
</evidence>
<evidence type="ECO:0000313" key="12">
    <source>
        <dbReference type="EMBL" id="WFN95647.1"/>
    </source>
</evidence>
<keyword evidence="7" id="KW-0560">Oxidoreductase</keyword>
<dbReference type="Pfam" id="PF07992">
    <property type="entry name" value="Pyr_redox_2"/>
    <property type="match status" value="1"/>
</dbReference>
<dbReference type="EMBL" id="CP092014">
    <property type="protein sequence ID" value="WFN95647.1"/>
    <property type="molecule type" value="Genomic_DNA"/>
</dbReference>
<keyword evidence="9" id="KW-0411">Iron-sulfur</keyword>
<evidence type="ECO:0000259" key="10">
    <source>
        <dbReference type="Pfam" id="PF00724"/>
    </source>
</evidence>
<dbReference type="CDD" id="cd02803">
    <property type="entry name" value="OYE_like_FMN_family"/>
    <property type="match status" value="1"/>
</dbReference>
<evidence type="ECO:0000256" key="9">
    <source>
        <dbReference type="ARBA" id="ARBA00023014"/>
    </source>
</evidence>
<keyword evidence="6" id="KW-0479">Metal-binding</keyword>
<dbReference type="RefSeq" id="WP_015870444.1">
    <property type="nucleotide sequence ID" value="NZ_AP028097.1"/>
</dbReference>
<feature type="domain" description="NADH:flavin oxidoreductase/NADH oxidase N-terminal" evidence="10">
    <location>
        <begin position="6"/>
        <end position="357"/>
    </location>
</feature>